<sequence length="237" mass="26799">MDNTAWAERGAEPQTYVLNTSTGEPYANDAGTGFQDLVVAEAFKRIGLKGRVERYVASARALINANEGIDQGVAMRVMGLDKKYPNLVRVDERLIENDFVAYSRDLNFSTDSWQSLEPYVVALINGWVIFERNLSPTQSKTAVTEPDQMFAMLAKKRVDVVLYERWQGLYRARLSGLDVRIHEPPLASVNMYMYVHQDYAHLAPKLAQALRDMKADGTYQAIFDKALTPLMQKMDGH</sequence>
<name>A0A1E5Q364_9PROT</name>
<protein>
    <submittedName>
        <fullName evidence="1">Uncharacterized protein</fullName>
    </submittedName>
</protein>
<reference evidence="2" key="1">
    <citation type="submission" date="2016-07" db="EMBL/GenBank/DDBJ databases">
        <authorList>
            <person name="Florea S."/>
            <person name="Webb J.S."/>
            <person name="Jaromczyk J."/>
            <person name="Schardl C.L."/>
        </authorList>
    </citation>
    <scope>NUCLEOTIDE SEQUENCE [LARGE SCALE GENOMIC DNA]</scope>
    <source>
        <strain evidence="2">MV-1</strain>
    </source>
</reference>
<comment type="caution">
    <text evidence="1">The sequence shown here is derived from an EMBL/GenBank/DDBJ whole genome shotgun (WGS) entry which is preliminary data.</text>
</comment>
<evidence type="ECO:0000313" key="2">
    <source>
        <dbReference type="Proteomes" id="UP000095347"/>
    </source>
</evidence>
<proteinExistence type="predicted"/>
<keyword evidence="2" id="KW-1185">Reference proteome</keyword>
<evidence type="ECO:0000313" key="1">
    <source>
        <dbReference type="EMBL" id="OEJ64019.1"/>
    </source>
</evidence>
<gene>
    <name evidence="1" type="ORF">BEN30_01015</name>
</gene>
<dbReference type="Gene3D" id="3.40.190.10">
    <property type="entry name" value="Periplasmic binding protein-like II"/>
    <property type="match status" value="2"/>
</dbReference>
<organism evidence="1 2">
    <name type="scientific">Magnetovibrio blakemorei</name>
    <dbReference type="NCBI Taxonomy" id="28181"/>
    <lineage>
        <taxon>Bacteria</taxon>
        <taxon>Pseudomonadati</taxon>
        <taxon>Pseudomonadota</taxon>
        <taxon>Alphaproteobacteria</taxon>
        <taxon>Rhodospirillales</taxon>
        <taxon>Magnetovibrionaceae</taxon>
        <taxon>Magnetovibrio</taxon>
    </lineage>
</organism>
<dbReference type="AlphaFoldDB" id="A0A1E5Q364"/>
<dbReference type="STRING" id="28181.BEN30_01015"/>
<dbReference type="SUPFAM" id="SSF53850">
    <property type="entry name" value="Periplasmic binding protein-like II"/>
    <property type="match status" value="1"/>
</dbReference>
<accession>A0A1E5Q364</accession>
<dbReference type="EMBL" id="MCGG01000078">
    <property type="protein sequence ID" value="OEJ64019.1"/>
    <property type="molecule type" value="Genomic_DNA"/>
</dbReference>
<dbReference type="Proteomes" id="UP000095347">
    <property type="component" value="Unassembled WGS sequence"/>
</dbReference>